<dbReference type="Proteomes" id="UP000005240">
    <property type="component" value="Unassembled WGS sequence"/>
</dbReference>
<dbReference type="InterPro" id="IPR027417">
    <property type="entry name" value="P-loop_NTPase"/>
</dbReference>
<dbReference type="SUPFAM" id="SSF52540">
    <property type="entry name" value="P-loop containing nucleoside triphosphate hydrolases"/>
    <property type="match status" value="1"/>
</dbReference>
<sequence length="256" mass="28260">MRSTYCLGQFITPISPSLPTSHNHVPQVGLLQRGRARVHVYCSPQERVGDLSARASEHLGPLLGPVSTCLAPVTGNEISPHDVDIMKVRAFVVNHHRVRTKVWGCVFSRSEHISHIQAAFAAAGVDLTPIWNYNPSLFFDIPHYVVHRDVNASQAWLVSAIRQCRTNLHPHQLAALDFLRKNESASNNTMQLWRHPTNAWIHSSMGESGSNNLAHPTPTTQGSILADNMGLGKTLTTLAYVLATQSAWWNFTAPIG</sequence>
<dbReference type="GO" id="GO:0005524">
    <property type="term" value="F:ATP binding"/>
    <property type="evidence" value="ECO:0007669"/>
    <property type="project" value="InterPro"/>
</dbReference>
<reference evidence="5 6" key="3">
    <citation type="journal article" date="2017" name="G3 (Bethesda)">
        <title>Comparative analysis highlights variable genome content of wheat rusts and divergence of the mating loci.</title>
        <authorList>
            <person name="Cuomo C.A."/>
            <person name="Bakkeren G."/>
            <person name="Khalil H.B."/>
            <person name="Panwar V."/>
            <person name="Joly D."/>
            <person name="Linning R."/>
            <person name="Sakthikumar S."/>
            <person name="Song X."/>
            <person name="Adiconis X."/>
            <person name="Fan L."/>
            <person name="Goldberg J.M."/>
            <person name="Levin J.Z."/>
            <person name="Young S."/>
            <person name="Zeng Q."/>
            <person name="Anikster Y."/>
            <person name="Bruce M."/>
            <person name="Wang M."/>
            <person name="Yin C."/>
            <person name="McCallum B."/>
            <person name="Szabo L.J."/>
            <person name="Hulbert S."/>
            <person name="Chen X."/>
            <person name="Fellers J.P."/>
        </authorList>
    </citation>
    <scope>NUCLEOTIDE SEQUENCE</scope>
    <source>
        <strain evidence="5">isolate 1-1 / race 1 (BBBD)</strain>
        <strain evidence="6">Isolate 1-1 / race 1 (BBBD)</strain>
    </source>
</reference>
<evidence type="ECO:0000313" key="6">
    <source>
        <dbReference type="Proteomes" id="UP000005240"/>
    </source>
</evidence>
<keyword evidence="6" id="KW-1185">Reference proteome</keyword>
<evidence type="ECO:0000313" key="5">
    <source>
        <dbReference type="EnsemblFungi" id="PTTG_27651-t43_1-p1"/>
    </source>
</evidence>
<feature type="domain" description="SNF2 N-terminal" evidence="3">
    <location>
        <begin position="171"/>
        <end position="242"/>
    </location>
</feature>
<dbReference type="OrthoDB" id="2801544at2759"/>
<keyword evidence="1" id="KW-0547">Nucleotide-binding</keyword>
<evidence type="ECO:0000256" key="1">
    <source>
        <dbReference type="ARBA" id="ARBA00022741"/>
    </source>
</evidence>
<protein>
    <submittedName>
        <fullName evidence="5">SNF2_N domain-containing protein</fullName>
    </submittedName>
</protein>
<dbReference type="InterPro" id="IPR000330">
    <property type="entry name" value="SNF2_N"/>
</dbReference>
<evidence type="ECO:0000256" key="2">
    <source>
        <dbReference type="ARBA" id="ARBA00022840"/>
    </source>
</evidence>
<proteinExistence type="predicted"/>
<dbReference type="Pfam" id="PF00176">
    <property type="entry name" value="SNF2-rel_dom"/>
    <property type="match status" value="1"/>
</dbReference>
<gene>
    <name evidence="4" type="ORF">PTTG_27651</name>
</gene>
<dbReference type="AlphaFoldDB" id="A0A180GIT4"/>
<accession>A0A180GIT4</accession>
<dbReference type="Gene3D" id="3.40.50.10810">
    <property type="entry name" value="Tandem AAA-ATPase domain"/>
    <property type="match status" value="1"/>
</dbReference>
<dbReference type="EMBL" id="ADAS02000064">
    <property type="protein sequence ID" value="OAV92444.1"/>
    <property type="molecule type" value="Genomic_DNA"/>
</dbReference>
<keyword evidence="2" id="KW-0067">ATP-binding</keyword>
<evidence type="ECO:0000313" key="4">
    <source>
        <dbReference type="EMBL" id="OAV92444.1"/>
    </source>
</evidence>
<dbReference type="EnsemblFungi" id="PTTG_27651-t43_1">
    <property type="protein sequence ID" value="PTTG_27651-t43_1-p1"/>
    <property type="gene ID" value="PTTG_27651"/>
</dbReference>
<dbReference type="VEuPathDB" id="FungiDB:PTTG_27651"/>
<organism evidence="4">
    <name type="scientific">Puccinia triticina (isolate 1-1 / race 1 (BBBD))</name>
    <name type="common">Brown leaf rust fungus</name>
    <dbReference type="NCBI Taxonomy" id="630390"/>
    <lineage>
        <taxon>Eukaryota</taxon>
        <taxon>Fungi</taxon>
        <taxon>Dikarya</taxon>
        <taxon>Basidiomycota</taxon>
        <taxon>Pucciniomycotina</taxon>
        <taxon>Pucciniomycetes</taxon>
        <taxon>Pucciniales</taxon>
        <taxon>Pucciniaceae</taxon>
        <taxon>Puccinia</taxon>
    </lineage>
</organism>
<name>A0A180GIT4_PUCT1</name>
<reference evidence="5" key="4">
    <citation type="submission" date="2025-05" db="UniProtKB">
        <authorList>
            <consortium name="EnsemblFungi"/>
        </authorList>
    </citation>
    <scope>IDENTIFICATION</scope>
    <source>
        <strain evidence="5">isolate 1-1 / race 1 (BBBD)</strain>
    </source>
</reference>
<evidence type="ECO:0000259" key="3">
    <source>
        <dbReference type="Pfam" id="PF00176"/>
    </source>
</evidence>
<reference evidence="4" key="1">
    <citation type="submission" date="2009-11" db="EMBL/GenBank/DDBJ databases">
        <authorList>
            <consortium name="The Broad Institute Genome Sequencing Platform"/>
            <person name="Ward D."/>
            <person name="Feldgarden M."/>
            <person name="Earl A."/>
            <person name="Young S.K."/>
            <person name="Zeng Q."/>
            <person name="Koehrsen M."/>
            <person name="Alvarado L."/>
            <person name="Berlin A."/>
            <person name="Bochicchio J."/>
            <person name="Borenstein D."/>
            <person name="Chapman S.B."/>
            <person name="Chen Z."/>
            <person name="Engels R."/>
            <person name="Freedman E."/>
            <person name="Gellesch M."/>
            <person name="Goldberg J."/>
            <person name="Griggs A."/>
            <person name="Gujja S."/>
            <person name="Heilman E."/>
            <person name="Heiman D."/>
            <person name="Hepburn T."/>
            <person name="Howarth C."/>
            <person name="Jen D."/>
            <person name="Larson L."/>
            <person name="Lewis B."/>
            <person name="Mehta T."/>
            <person name="Park D."/>
            <person name="Pearson M."/>
            <person name="Roberts A."/>
            <person name="Saif S."/>
            <person name="Shea T."/>
            <person name="Shenoy N."/>
            <person name="Sisk P."/>
            <person name="Stolte C."/>
            <person name="Sykes S."/>
            <person name="Thomson T."/>
            <person name="Walk T."/>
            <person name="White J."/>
            <person name="Yandava C."/>
            <person name="Izard J."/>
            <person name="Baranova O.V."/>
            <person name="Blanton J.M."/>
            <person name="Tanner A.C."/>
            <person name="Dewhirst F.E."/>
            <person name="Haas B."/>
            <person name="Nusbaum C."/>
            <person name="Birren B."/>
        </authorList>
    </citation>
    <scope>NUCLEOTIDE SEQUENCE [LARGE SCALE GENOMIC DNA]</scope>
    <source>
        <strain evidence="4">1-1 BBBD Race 1</strain>
    </source>
</reference>
<reference evidence="4" key="2">
    <citation type="submission" date="2016-05" db="EMBL/GenBank/DDBJ databases">
        <title>Comparative analysis highlights variable genome content of wheat rusts and divergence of the mating loci.</title>
        <authorList>
            <person name="Cuomo C.A."/>
            <person name="Bakkeren G."/>
            <person name="Szabo L."/>
            <person name="Khalil H."/>
            <person name="Joly D."/>
            <person name="Goldberg J."/>
            <person name="Young S."/>
            <person name="Zeng Q."/>
            <person name="Fellers J."/>
        </authorList>
    </citation>
    <scope>NUCLEOTIDE SEQUENCE [LARGE SCALE GENOMIC DNA]</scope>
    <source>
        <strain evidence="4">1-1 BBBD Race 1</strain>
    </source>
</reference>
<dbReference type="InterPro" id="IPR038718">
    <property type="entry name" value="SNF2-like_sf"/>
</dbReference>